<dbReference type="AlphaFoldDB" id="A0AAV9G7Z0"/>
<evidence type="ECO:0000256" key="5">
    <source>
        <dbReference type="ARBA" id="ARBA00023163"/>
    </source>
</evidence>
<evidence type="ECO:0000256" key="1">
    <source>
        <dbReference type="ARBA" id="ARBA00004123"/>
    </source>
</evidence>
<comment type="subcellular location">
    <subcellularLocation>
        <location evidence="1">Nucleus</location>
    </subcellularLocation>
</comment>
<feature type="region of interest" description="Disordered" evidence="7">
    <location>
        <begin position="52"/>
        <end position="76"/>
    </location>
</feature>
<dbReference type="Proteomes" id="UP001321760">
    <property type="component" value="Unassembled WGS sequence"/>
</dbReference>
<reference evidence="8" key="1">
    <citation type="journal article" date="2023" name="Mol. Phylogenet. Evol.">
        <title>Genome-scale phylogeny and comparative genomics of the fungal order Sordariales.</title>
        <authorList>
            <person name="Hensen N."/>
            <person name="Bonometti L."/>
            <person name="Westerberg I."/>
            <person name="Brannstrom I.O."/>
            <person name="Guillou S."/>
            <person name="Cros-Aarteil S."/>
            <person name="Calhoun S."/>
            <person name="Haridas S."/>
            <person name="Kuo A."/>
            <person name="Mondo S."/>
            <person name="Pangilinan J."/>
            <person name="Riley R."/>
            <person name="LaButti K."/>
            <person name="Andreopoulos B."/>
            <person name="Lipzen A."/>
            <person name="Chen C."/>
            <person name="Yan M."/>
            <person name="Daum C."/>
            <person name="Ng V."/>
            <person name="Clum A."/>
            <person name="Steindorff A."/>
            <person name="Ohm R.A."/>
            <person name="Martin F."/>
            <person name="Silar P."/>
            <person name="Natvig D.O."/>
            <person name="Lalanne C."/>
            <person name="Gautier V."/>
            <person name="Ament-Velasquez S.L."/>
            <person name="Kruys A."/>
            <person name="Hutchinson M.I."/>
            <person name="Powell A.J."/>
            <person name="Barry K."/>
            <person name="Miller A.N."/>
            <person name="Grigoriev I.V."/>
            <person name="Debuchy R."/>
            <person name="Gladieux P."/>
            <person name="Hiltunen Thoren M."/>
            <person name="Johannesson H."/>
        </authorList>
    </citation>
    <scope>NUCLEOTIDE SEQUENCE</scope>
    <source>
        <strain evidence="8">PSN243</strain>
    </source>
</reference>
<dbReference type="PANTHER" id="PTHR37534:SF48">
    <property type="entry name" value="FINGER DOMAIN PROTEIN, PUTATIVE-RELATED"/>
    <property type="match status" value="1"/>
</dbReference>
<organism evidence="8 9">
    <name type="scientific">Podospora aff. communis PSN243</name>
    <dbReference type="NCBI Taxonomy" id="3040156"/>
    <lineage>
        <taxon>Eukaryota</taxon>
        <taxon>Fungi</taxon>
        <taxon>Dikarya</taxon>
        <taxon>Ascomycota</taxon>
        <taxon>Pezizomycotina</taxon>
        <taxon>Sordariomycetes</taxon>
        <taxon>Sordariomycetidae</taxon>
        <taxon>Sordariales</taxon>
        <taxon>Podosporaceae</taxon>
        <taxon>Podospora</taxon>
    </lineage>
</organism>
<evidence type="ECO:0000313" key="9">
    <source>
        <dbReference type="Proteomes" id="UP001321760"/>
    </source>
</evidence>
<dbReference type="GO" id="GO:0008270">
    <property type="term" value="F:zinc ion binding"/>
    <property type="evidence" value="ECO:0007669"/>
    <property type="project" value="InterPro"/>
</dbReference>
<comment type="caution">
    <text evidence="8">The sequence shown here is derived from an EMBL/GenBank/DDBJ whole genome shotgun (WGS) entry which is preliminary data.</text>
</comment>
<accession>A0AAV9G7Z0</accession>
<dbReference type="Pfam" id="PF11951">
    <property type="entry name" value="Fungal_trans_2"/>
    <property type="match status" value="1"/>
</dbReference>
<name>A0AAV9G7Z0_9PEZI</name>
<keyword evidence="9" id="KW-1185">Reference proteome</keyword>
<dbReference type="CDD" id="cd00067">
    <property type="entry name" value="GAL4"/>
    <property type="match status" value="1"/>
</dbReference>
<proteinExistence type="predicted"/>
<evidence type="ECO:0000256" key="7">
    <source>
        <dbReference type="SAM" id="MobiDB-lite"/>
    </source>
</evidence>
<dbReference type="GO" id="GO:0000976">
    <property type="term" value="F:transcription cis-regulatory region binding"/>
    <property type="evidence" value="ECO:0007669"/>
    <property type="project" value="TreeGrafter"/>
</dbReference>
<reference evidence="8" key="2">
    <citation type="submission" date="2023-05" db="EMBL/GenBank/DDBJ databases">
        <authorList>
            <consortium name="Lawrence Berkeley National Laboratory"/>
            <person name="Steindorff A."/>
            <person name="Hensen N."/>
            <person name="Bonometti L."/>
            <person name="Westerberg I."/>
            <person name="Brannstrom I.O."/>
            <person name="Guillou S."/>
            <person name="Cros-Aarteil S."/>
            <person name="Calhoun S."/>
            <person name="Haridas S."/>
            <person name="Kuo A."/>
            <person name="Mondo S."/>
            <person name="Pangilinan J."/>
            <person name="Riley R."/>
            <person name="Labutti K."/>
            <person name="Andreopoulos B."/>
            <person name="Lipzen A."/>
            <person name="Chen C."/>
            <person name="Yanf M."/>
            <person name="Daum C."/>
            <person name="Ng V."/>
            <person name="Clum A."/>
            <person name="Ohm R."/>
            <person name="Martin F."/>
            <person name="Silar P."/>
            <person name="Natvig D."/>
            <person name="Lalanne C."/>
            <person name="Gautier V."/>
            <person name="Ament-Velasquez S.L."/>
            <person name="Kruys A."/>
            <person name="Hutchinson M.I."/>
            <person name="Powell A.J."/>
            <person name="Barry K."/>
            <person name="Miller A.N."/>
            <person name="Grigoriev I.V."/>
            <person name="Debuchy R."/>
            <person name="Gladieux P."/>
            <person name="Thoren M.H."/>
            <person name="Johannesson H."/>
        </authorList>
    </citation>
    <scope>NUCLEOTIDE SEQUENCE</scope>
    <source>
        <strain evidence="8">PSN243</strain>
    </source>
</reference>
<dbReference type="GO" id="GO:0005634">
    <property type="term" value="C:nucleus"/>
    <property type="evidence" value="ECO:0007669"/>
    <property type="project" value="UniProtKB-SubCell"/>
</dbReference>
<keyword evidence="3" id="KW-0805">Transcription regulation</keyword>
<dbReference type="InterPro" id="IPR001138">
    <property type="entry name" value="Zn2Cys6_DnaBD"/>
</dbReference>
<dbReference type="InterPro" id="IPR021858">
    <property type="entry name" value="Fun_TF"/>
</dbReference>
<evidence type="ECO:0000313" key="8">
    <source>
        <dbReference type="EMBL" id="KAK4444475.1"/>
    </source>
</evidence>
<keyword evidence="6" id="KW-0539">Nucleus</keyword>
<dbReference type="PANTHER" id="PTHR37534">
    <property type="entry name" value="TRANSCRIPTIONAL ACTIVATOR PROTEIN UGA3"/>
    <property type="match status" value="1"/>
</dbReference>
<sequence>MADSPKRHCWECLRRCLVCDSTTPTCTRCARSGTACPGYDEKPRRLKWLAPGRVTSHRRRPKGTRPSGKVEAESEESSRKLDLSRFKMRTNACAIFEAAQYFNACIHPELLPMLGLGPNPGVYPISPALMQLADAVPDHLTLSVVCMTISHRIHRLRCDANRRDLAEKLYRFRGDVLLSLNQELSLRSGRRGDVLFAGIVSFLLAEIQLGPSPNWRCHLVGLRDLIRLRGGLQKVSSRKGMTPLLHCYLLGIVLGDTTSPASNLAIAAWRHDEIESVLNLYNADTNPCRTCPPQLFAEIIKINCLRSRAASSESATRSDLADEGHQILIRILSFRRENWAALKPSSSRANWLLLCEIHECAIALYCILSLQSVAVLPDTIEMSTIARSCTSRLSQLLRQALTSPITRLSVLWSLVVLGVEVGHPLRAGATQTFIKDALLEMGHRVGSFAPLAAAEVLQRFWTSGKGSWDDCFDQPHLFLAQTAVDVSGISID</sequence>
<evidence type="ECO:0000256" key="2">
    <source>
        <dbReference type="ARBA" id="ARBA00022833"/>
    </source>
</evidence>
<evidence type="ECO:0000256" key="6">
    <source>
        <dbReference type="ARBA" id="ARBA00023242"/>
    </source>
</evidence>
<dbReference type="EMBL" id="MU865976">
    <property type="protein sequence ID" value="KAK4444475.1"/>
    <property type="molecule type" value="Genomic_DNA"/>
</dbReference>
<evidence type="ECO:0000256" key="3">
    <source>
        <dbReference type="ARBA" id="ARBA00023015"/>
    </source>
</evidence>
<gene>
    <name evidence="8" type="ORF">QBC34DRAFT_182958</name>
</gene>
<keyword evidence="4" id="KW-0238">DNA-binding</keyword>
<keyword evidence="2" id="KW-0862">Zinc</keyword>
<dbReference type="GO" id="GO:0045944">
    <property type="term" value="P:positive regulation of transcription by RNA polymerase II"/>
    <property type="evidence" value="ECO:0007669"/>
    <property type="project" value="TreeGrafter"/>
</dbReference>
<evidence type="ECO:0000256" key="4">
    <source>
        <dbReference type="ARBA" id="ARBA00023125"/>
    </source>
</evidence>
<protein>
    <submittedName>
        <fullName evidence="8">C6 zinc finger domain-protein</fullName>
    </submittedName>
</protein>
<dbReference type="GO" id="GO:0000981">
    <property type="term" value="F:DNA-binding transcription factor activity, RNA polymerase II-specific"/>
    <property type="evidence" value="ECO:0007669"/>
    <property type="project" value="InterPro"/>
</dbReference>
<keyword evidence="5" id="KW-0804">Transcription</keyword>